<sequence length="267" mass="30405">MVIVKTWGIEETQKLSVELLEDLFKGNIGAIRIPNFISKEICEKALNGIKEYGVNYYEGVYPKIGKIGTTQFEHRFSIEKKKEYFKKAVIANQARESIFRDSGDLAKNVIRFVGDAWPHNVDFAIEEETGDTYFAGLVRVMDRALIHVDWAGGLDGLFPEWTIGKINAQLAWNIYLQPSANGGSTVVYNRPWKKSDEAFYKLKDSYAYDYEAVKNAECIRITPQQGELVFFNPQNYHEVQKASGSEDRITVSSFAGLMPNKDIVFWS</sequence>
<dbReference type="InterPro" id="IPR055091">
    <property type="entry name" value="WelO5-like"/>
</dbReference>
<dbReference type="RefSeq" id="WP_011983588.1">
    <property type="nucleotide sequence ID" value="NZ_CP024101.1"/>
</dbReference>
<comment type="caution">
    <text evidence="1">The sequence shown here is derived from an EMBL/GenBank/DDBJ whole genome shotgun (WGS) entry which is preliminary data.</text>
</comment>
<reference evidence="1 2" key="1">
    <citation type="submission" date="2016-08" db="EMBL/GenBank/DDBJ databases">
        <authorList>
            <person name="Loux V."/>
            <person name="Rue O."/>
        </authorList>
    </citation>
    <scope>NUCLEOTIDE SEQUENCE [LARGE SCALE GENOMIC DNA]</scope>
    <source>
        <strain evidence="1 2">AFSSA_08CEB44bac</strain>
    </source>
</reference>
<dbReference type="GeneID" id="33895839"/>
<accession>A0AAX2CCD5</accession>
<protein>
    <submittedName>
        <fullName evidence="1">Signal transduction protein</fullName>
    </submittedName>
</protein>
<dbReference type="EMBL" id="FMIK01000015">
    <property type="protein sequence ID" value="SCL84379.1"/>
    <property type="molecule type" value="Genomic_DNA"/>
</dbReference>
<dbReference type="AlphaFoldDB" id="A0AAX2CCD5"/>
<dbReference type="Pfam" id="PF22814">
    <property type="entry name" value="WelO5"/>
    <property type="match status" value="1"/>
</dbReference>
<dbReference type="InterPro" id="IPR016946">
    <property type="entry name" value="UCP030125"/>
</dbReference>
<evidence type="ECO:0000313" key="2">
    <source>
        <dbReference type="Proteomes" id="UP000242164"/>
    </source>
</evidence>
<name>A0AAX2CCD5_9BACI</name>
<evidence type="ECO:0000313" key="1">
    <source>
        <dbReference type="EMBL" id="SCL84379.1"/>
    </source>
</evidence>
<dbReference type="Gene3D" id="2.60.120.620">
    <property type="entry name" value="q2cbj1_9rhob like domain"/>
    <property type="match status" value="1"/>
</dbReference>
<gene>
    <name evidence="1" type="ORF">BCB44BAC_00548</name>
</gene>
<dbReference type="Proteomes" id="UP000242164">
    <property type="component" value="Unassembled WGS sequence"/>
</dbReference>
<proteinExistence type="predicted"/>
<dbReference type="PIRSF" id="PIRSF030125">
    <property type="entry name" value="UCP030125"/>
    <property type="match status" value="1"/>
</dbReference>
<organism evidence="1 2">
    <name type="scientific">Bacillus cytotoxicus</name>
    <dbReference type="NCBI Taxonomy" id="580165"/>
    <lineage>
        <taxon>Bacteria</taxon>
        <taxon>Bacillati</taxon>
        <taxon>Bacillota</taxon>
        <taxon>Bacilli</taxon>
        <taxon>Bacillales</taxon>
        <taxon>Bacillaceae</taxon>
        <taxon>Bacillus</taxon>
        <taxon>Bacillus cereus group</taxon>
    </lineage>
</organism>